<evidence type="ECO:0000256" key="2">
    <source>
        <dbReference type="ARBA" id="ARBA00023163"/>
    </source>
</evidence>
<dbReference type="PANTHER" id="PTHR30363">
    <property type="entry name" value="HTH-TYPE TRANSCRIPTIONAL REGULATOR SRLR-RELATED"/>
    <property type="match status" value="1"/>
</dbReference>
<keyword evidence="2" id="KW-0804">Transcription</keyword>
<dbReference type="GO" id="GO:0003700">
    <property type="term" value="F:DNA-binding transcription factor activity"/>
    <property type="evidence" value="ECO:0007669"/>
    <property type="project" value="InterPro"/>
</dbReference>
<dbReference type="InterPro" id="IPR037171">
    <property type="entry name" value="NagB/RpiA_transferase-like"/>
</dbReference>
<dbReference type="InterPro" id="IPR001034">
    <property type="entry name" value="DeoR_HTH"/>
</dbReference>
<reference evidence="4" key="2">
    <citation type="submission" date="2021-04" db="EMBL/GenBank/DDBJ databases">
        <authorList>
            <person name="Gilroy R."/>
        </authorList>
    </citation>
    <scope>NUCLEOTIDE SEQUENCE</scope>
    <source>
        <strain evidence="4">CHK178-16964</strain>
    </source>
</reference>
<dbReference type="SUPFAM" id="SSF46785">
    <property type="entry name" value="Winged helix' DNA-binding domain"/>
    <property type="match status" value="1"/>
</dbReference>
<dbReference type="GO" id="GO:0003677">
    <property type="term" value="F:DNA binding"/>
    <property type="evidence" value="ECO:0007669"/>
    <property type="project" value="UniProtKB-KW"/>
</dbReference>
<dbReference type="SMART" id="SM01134">
    <property type="entry name" value="DeoRC"/>
    <property type="match status" value="1"/>
</dbReference>
<feature type="domain" description="HTH deoR-type" evidence="3">
    <location>
        <begin position="7"/>
        <end position="62"/>
    </location>
</feature>
<dbReference type="SUPFAM" id="SSF100950">
    <property type="entry name" value="NagB/RpiA/CoA transferase-like"/>
    <property type="match status" value="1"/>
</dbReference>
<dbReference type="PRINTS" id="PR00037">
    <property type="entry name" value="HTHLACR"/>
</dbReference>
<keyword evidence="1" id="KW-0805">Transcription regulation</keyword>
<dbReference type="AlphaFoldDB" id="A0A9D2HJB5"/>
<dbReference type="CDD" id="cd00090">
    <property type="entry name" value="HTH_ARSR"/>
    <property type="match status" value="1"/>
</dbReference>
<keyword evidence="4" id="KW-0238">DNA-binding</keyword>
<protein>
    <submittedName>
        <fullName evidence="4">DeoR/GlpR family DNA-binding transcription regulator</fullName>
    </submittedName>
</protein>
<name>A0A9D2HJB5_9FIRM</name>
<gene>
    <name evidence="4" type="ORF">IAA07_08120</name>
</gene>
<dbReference type="EMBL" id="DWZA01000071">
    <property type="protein sequence ID" value="HJA71524.1"/>
    <property type="molecule type" value="Genomic_DNA"/>
</dbReference>
<dbReference type="InterPro" id="IPR050313">
    <property type="entry name" value="Carb_Metab_HTH_regulators"/>
</dbReference>
<comment type="caution">
    <text evidence="4">The sequence shown here is derived from an EMBL/GenBank/DDBJ whole genome shotgun (WGS) entry which is preliminary data.</text>
</comment>
<dbReference type="PROSITE" id="PS51000">
    <property type="entry name" value="HTH_DEOR_2"/>
    <property type="match status" value="1"/>
</dbReference>
<dbReference type="InterPro" id="IPR011991">
    <property type="entry name" value="ArsR-like_HTH"/>
</dbReference>
<dbReference type="InterPro" id="IPR036388">
    <property type="entry name" value="WH-like_DNA-bd_sf"/>
</dbReference>
<dbReference type="SMART" id="SM00420">
    <property type="entry name" value="HTH_DEOR"/>
    <property type="match status" value="1"/>
</dbReference>
<reference evidence="4" key="1">
    <citation type="journal article" date="2021" name="PeerJ">
        <title>Extensive microbial diversity within the chicken gut microbiome revealed by metagenomics and culture.</title>
        <authorList>
            <person name="Gilroy R."/>
            <person name="Ravi A."/>
            <person name="Getino M."/>
            <person name="Pursley I."/>
            <person name="Horton D.L."/>
            <person name="Alikhan N.F."/>
            <person name="Baker D."/>
            <person name="Gharbi K."/>
            <person name="Hall N."/>
            <person name="Watson M."/>
            <person name="Adriaenssens E.M."/>
            <person name="Foster-Nyarko E."/>
            <person name="Jarju S."/>
            <person name="Secka A."/>
            <person name="Antonio M."/>
            <person name="Oren A."/>
            <person name="Chaudhuri R.R."/>
            <person name="La Ragione R."/>
            <person name="Hildebrand F."/>
            <person name="Pallen M.J."/>
        </authorList>
    </citation>
    <scope>NUCLEOTIDE SEQUENCE</scope>
    <source>
        <strain evidence="4">CHK178-16964</strain>
    </source>
</reference>
<evidence type="ECO:0000313" key="5">
    <source>
        <dbReference type="Proteomes" id="UP000823900"/>
    </source>
</evidence>
<dbReference type="InterPro" id="IPR036390">
    <property type="entry name" value="WH_DNA-bd_sf"/>
</dbReference>
<accession>A0A9D2HJB5</accession>
<organism evidence="4 5">
    <name type="scientific">Candidatus Lachnoclostridium stercoravium</name>
    <dbReference type="NCBI Taxonomy" id="2838633"/>
    <lineage>
        <taxon>Bacteria</taxon>
        <taxon>Bacillati</taxon>
        <taxon>Bacillota</taxon>
        <taxon>Clostridia</taxon>
        <taxon>Lachnospirales</taxon>
        <taxon>Lachnospiraceae</taxon>
    </lineage>
</organism>
<dbReference type="Pfam" id="PF00455">
    <property type="entry name" value="DeoRC"/>
    <property type="match status" value="1"/>
</dbReference>
<evidence type="ECO:0000259" key="3">
    <source>
        <dbReference type="PROSITE" id="PS51000"/>
    </source>
</evidence>
<dbReference type="Gene3D" id="3.40.50.1360">
    <property type="match status" value="1"/>
</dbReference>
<evidence type="ECO:0000313" key="4">
    <source>
        <dbReference type="EMBL" id="HJA71524.1"/>
    </source>
</evidence>
<dbReference type="Proteomes" id="UP000823900">
    <property type="component" value="Unassembled WGS sequence"/>
</dbReference>
<proteinExistence type="predicted"/>
<dbReference type="PANTHER" id="PTHR30363:SF44">
    <property type="entry name" value="AGA OPERON TRANSCRIPTIONAL REPRESSOR-RELATED"/>
    <property type="match status" value="1"/>
</dbReference>
<dbReference type="InterPro" id="IPR014036">
    <property type="entry name" value="DeoR-like_C"/>
</dbReference>
<sequence length="260" mass="28652">MVIDRFGGEDENYILYLLEIHKRMSNSDLCRALNLSTSTVRKKLAKMEEEGLLIRTYGGAASLDADRDETIGRKSQMNIQQKRMIAAAASRFVRDGETISLGGGSTVAELCTYFLHLKKAIILTDSTVIANLLTKNKGLEVHINGGIVRERTGCVVGPSSDQLFQRYYTDKAFLGCDSFSGQKGIGSDNILVGRVEQTMFQYAKERYILCDSTKLGQDALFSYAKCSEVTALITDHDANPEHVAALRERGLTVIVAPAVR</sequence>
<dbReference type="Gene3D" id="1.10.10.10">
    <property type="entry name" value="Winged helix-like DNA-binding domain superfamily/Winged helix DNA-binding domain"/>
    <property type="match status" value="1"/>
</dbReference>
<dbReference type="Pfam" id="PF08220">
    <property type="entry name" value="HTH_DeoR"/>
    <property type="match status" value="1"/>
</dbReference>
<evidence type="ECO:0000256" key="1">
    <source>
        <dbReference type="ARBA" id="ARBA00023015"/>
    </source>
</evidence>